<name>A0ABD3PZK2_9STRA</name>
<sequence>MTTNIFTAFLTPPPRTGWKSVETGAFSSHCYTAWELLNGYKTSELLMASARTKPSRRPSPSHTKTGSRSSTNKVQWKQPQANKAVKPKQRLSVEDASSLGEAIQRAQTIPEYLSIIDKFVWLPCDDDLASHLRTQAIHHDKRRRWGSQLIEGLGNAALEMWESYPKDMILQLAPGGSLRKLWTDDRLLRAISSVSLEFDKTCKEGADKEGIWVAAALKGLHVLSSCISPVVSSEDDLDSWINLHRQVSKLIQSADNLLSDEMTSMKDAIEVRWAVRGLAVRLQLANASIANSSGVHDNVPKEPFSFATPKINTRISKLPFDILPHCLPWQMHNSLEYSGYPTQHLASQLLESIPFNFDTLTTRTGAAVIERRGTAWLAKDGIGALAYSGKLMPPQQVTDNVSLAMREIERWCVNQGNLGSTLVSTLSTKDSVIELIWDDDTSNNLPFLELGQLIQNGETSLEFFDCALCNHYPDGDSACKFHTDPEHGSHWHRTTAVVSGGTSRKFAFRPIPDLSTWAEWDLIKTTQQSKDDAACAPAVAQLFPGDVVLMTGDCNDLFHHAVYAAPFDDCAQNSRVSLVLKRALDRGGGKKGHSLKGEGRRARRHS</sequence>
<comment type="caution">
    <text evidence="2">The sequence shown here is derived from an EMBL/GenBank/DDBJ whole genome shotgun (WGS) entry which is preliminary data.</text>
</comment>
<dbReference type="PANTHER" id="PTHR31212:SF4">
    <property type="entry name" value="ALPHA-KETOGLUTARATE-DEPENDENT DIOXYGENASE ALKB HOMOLOG 3"/>
    <property type="match status" value="1"/>
</dbReference>
<gene>
    <name evidence="2" type="ORF">ACHAWO_001633</name>
</gene>
<reference evidence="2 3" key="1">
    <citation type="submission" date="2024-10" db="EMBL/GenBank/DDBJ databases">
        <title>Updated reference genomes for cyclostephanoid diatoms.</title>
        <authorList>
            <person name="Roberts W.R."/>
            <person name="Alverson A.J."/>
        </authorList>
    </citation>
    <scope>NUCLEOTIDE SEQUENCE [LARGE SCALE GENOMIC DNA]</scope>
    <source>
        <strain evidence="2 3">AJA010-31</strain>
    </source>
</reference>
<dbReference type="PANTHER" id="PTHR31212">
    <property type="entry name" value="ALPHA-KETOGLUTARATE-DEPENDENT DIOXYGENASE ALKB HOMOLOG 3"/>
    <property type="match status" value="1"/>
</dbReference>
<organism evidence="2 3">
    <name type="scientific">Cyclotella atomus</name>
    <dbReference type="NCBI Taxonomy" id="382360"/>
    <lineage>
        <taxon>Eukaryota</taxon>
        <taxon>Sar</taxon>
        <taxon>Stramenopiles</taxon>
        <taxon>Ochrophyta</taxon>
        <taxon>Bacillariophyta</taxon>
        <taxon>Coscinodiscophyceae</taxon>
        <taxon>Thalassiosirophycidae</taxon>
        <taxon>Stephanodiscales</taxon>
        <taxon>Stephanodiscaceae</taxon>
        <taxon>Cyclotella</taxon>
    </lineage>
</organism>
<dbReference type="Proteomes" id="UP001530400">
    <property type="component" value="Unassembled WGS sequence"/>
</dbReference>
<keyword evidence="3" id="KW-1185">Reference proteome</keyword>
<protein>
    <recommendedName>
        <fullName evidence="4">Alpha-ketoglutarate-dependent dioxygenase AlkB-like domain-containing protein</fullName>
    </recommendedName>
</protein>
<dbReference type="EMBL" id="JALLPJ020000388">
    <property type="protein sequence ID" value="KAL3793584.1"/>
    <property type="molecule type" value="Genomic_DNA"/>
</dbReference>
<accession>A0ABD3PZK2</accession>
<evidence type="ECO:0000313" key="2">
    <source>
        <dbReference type="EMBL" id="KAL3793584.1"/>
    </source>
</evidence>
<dbReference type="SUPFAM" id="SSF51197">
    <property type="entry name" value="Clavaminate synthase-like"/>
    <property type="match status" value="1"/>
</dbReference>
<dbReference type="AlphaFoldDB" id="A0ABD3PZK2"/>
<feature type="compositionally biased region" description="Polar residues" evidence="1">
    <location>
        <begin position="58"/>
        <end position="81"/>
    </location>
</feature>
<evidence type="ECO:0008006" key="4">
    <source>
        <dbReference type="Google" id="ProtNLM"/>
    </source>
</evidence>
<proteinExistence type="predicted"/>
<evidence type="ECO:0000313" key="3">
    <source>
        <dbReference type="Proteomes" id="UP001530400"/>
    </source>
</evidence>
<feature type="region of interest" description="Disordered" evidence="1">
    <location>
        <begin position="586"/>
        <end position="606"/>
    </location>
</feature>
<dbReference type="InterPro" id="IPR037151">
    <property type="entry name" value="AlkB-like_sf"/>
</dbReference>
<feature type="region of interest" description="Disordered" evidence="1">
    <location>
        <begin position="49"/>
        <end position="90"/>
    </location>
</feature>
<dbReference type="Gene3D" id="2.60.120.590">
    <property type="entry name" value="Alpha-ketoglutarate-dependent dioxygenase AlkB-like"/>
    <property type="match status" value="1"/>
</dbReference>
<dbReference type="InterPro" id="IPR032854">
    <property type="entry name" value="ALKBH3"/>
</dbReference>
<evidence type="ECO:0000256" key="1">
    <source>
        <dbReference type="SAM" id="MobiDB-lite"/>
    </source>
</evidence>